<keyword evidence="10" id="KW-1185">Reference proteome</keyword>
<dbReference type="Pfam" id="PF03845">
    <property type="entry name" value="Spore_permease"/>
    <property type="match status" value="1"/>
</dbReference>
<reference evidence="9 10" key="1">
    <citation type="submission" date="2018-06" db="EMBL/GenBank/DDBJ databases">
        <title>Paenibacillus montanisoli sp. nov., isolated from mountain area soil.</title>
        <authorList>
            <person name="Wu M."/>
        </authorList>
    </citation>
    <scope>NUCLEOTIDE SEQUENCE [LARGE SCALE GENOMIC DNA]</scope>
    <source>
        <strain evidence="9 10">RA17</strain>
    </source>
</reference>
<dbReference type="GO" id="GO:0016020">
    <property type="term" value="C:membrane"/>
    <property type="evidence" value="ECO:0007669"/>
    <property type="project" value="UniProtKB-SubCell"/>
</dbReference>
<evidence type="ECO:0000256" key="3">
    <source>
        <dbReference type="ARBA" id="ARBA00022448"/>
    </source>
</evidence>
<keyword evidence="7 8" id="KW-0472">Membrane</keyword>
<dbReference type="AlphaFoldDB" id="A0A328TZC4"/>
<evidence type="ECO:0000256" key="4">
    <source>
        <dbReference type="ARBA" id="ARBA00022544"/>
    </source>
</evidence>
<feature type="transmembrane region" description="Helical" evidence="8">
    <location>
        <begin position="39"/>
        <end position="59"/>
    </location>
</feature>
<dbReference type="Proteomes" id="UP000249260">
    <property type="component" value="Unassembled WGS sequence"/>
</dbReference>
<dbReference type="EMBL" id="QLUW01000004">
    <property type="protein sequence ID" value="RAP74501.1"/>
    <property type="molecule type" value="Genomic_DNA"/>
</dbReference>
<dbReference type="InterPro" id="IPR004761">
    <property type="entry name" value="Spore_GerAB"/>
</dbReference>
<evidence type="ECO:0000313" key="9">
    <source>
        <dbReference type="EMBL" id="RAP74501.1"/>
    </source>
</evidence>
<keyword evidence="6 8" id="KW-1133">Transmembrane helix</keyword>
<dbReference type="GO" id="GO:0009847">
    <property type="term" value="P:spore germination"/>
    <property type="evidence" value="ECO:0007669"/>
    <property type="project" value="InterPro"/>
</dbReference>
<feature type="transmembrane region" description="Helical" evidence="8">
    <location>
        <begin position="267"/>
        <end position="290"/>
    </location>
</feature>
<keyword evidence="3" id="KW-0813">Transport</keyword>
<evidence type="ECO:0000256" key="6">
    <source>
        <dbReference type="ARBA" id="ARBA00022989"/>
    </source>
</evidence>
<dbReference type="RefSeq" id="WP_112884290.1">
    <property type="nucleotide sequence ID" value="NZ_QLUW01000004.1"/>
</dbReference>
<feature type="transmembrane region" description="Helical" evidence="8">
    <location>
        <begin position="6"/>
        <end position="27"/>
    </location>
</feature>
<comment type="caution">
    <text evidence="9">The sequence shown here is derived from an EMBL/GenBank/DDBJ whole genome shotgun (WGS) entry which is preliminary data.</text>
</comment>
<evidence type="ECO:0000313" key="10">
    <source>
        <dbReference type="Proteomes" id="UP000249260"/>
    </source>
</evidence>
<gene>
    <name evidence="9" type="ORF">DL346_20760</name>
</gene>
<dbReference type="PANTHER" id="PTHR34975">
    <property type="entry name" value="SPORE GERMINATION PROTEIN A2"/>
    <property type="match status" value="1"/>
</dbReference>
<keyword evidence="4" id="KW-0309">Germination</keyword>
<feature type="transmembrane region" description="Helical" evidence="8">
    <location>
        <begin position="211"/>
        <end position="230"/>
    </location>
</feature>
<dbReference type="OrthoDB" id="2381278at2"/>
<evidence type="ECO:0000256" key="2">
    <source>
        <dbReference type="ARBA" id="ARBA00007998"/>
    </source>
</evidence>
<proteinExistence type="inferred from homology"/>
<name>A0A328TZC4_9BACL</name>
<feature type="transmembrane region" description="Helical" evidence="8">
    <location>
        <begin position="151"/>
        <end position="174"/>
    </location>
</feature>
<evidence type="ECO:0000256" key="7">
    <source>
        <dbReference type="ARBA" id="ARBA00023136"/>
    </source>
</evidence>
<feature type="transmembrane region" description="Helical" evidence="8">
    <location>
        <begin position="302"/>
        <end position="321"/>
    </location>
</feature>
<evidence type="ECO:0000256" key="1">
    <source>
        <dbReference type="ARBA" id="ARBA00004141"/>
    </source>
</evidence>
<comment type="subcellular location">
    <subcellularLocation>
        <location evidence="1">Membrane</location>
        <topology evidence="1">Multi-pass membrane protein</topology>
    </subcellularLocation>
</comment>
<feature type="transmembrane region" description="Helical" evidence="8">
    <location>
        <begin position="186"/>
        <end position="205"/>
    </location>
</feature>
<feature type="transmembrane region" description="Helical" evidence="8">
    <location>
        <begin position="79"/>
        <end position="99"/>
    </location>
</feature>
<sequence>MINRWVAVMTAPIFFIAAHCSILFAAYSRSMLHATEYGHWEPVFFNILIELALLLLLLLGLRKAGSKDYADLFLPLGKWISTALLVPLVAFLMLIPVLAIRFFAELMIIVFIASSPIHAILAFLCLLMLYGASIGPQGIMRASTLLTLINFPILLFAIGACIPNATFVKVFPLVNASMDFLAEGKLFITLFSICPFLLLGMLPPICKVKILPILLSLGVIALLYVIIVYIPISIYGLNAAKLMYFPLMTSFDSVNISWTIFDRISLFYAVALLAFVMTISTFTLYSSALMVHKMIPVWREKYIRYGLCLIVYILSLVIPSWNRYIEIFTADTWFRLAIYIVVPIAVFLRGGFIERQERKRVLSK</sequence>
<organism evidence="9 10">
    <name type="scientific">Paenibacillus montanisoli</name>
    <dbReference type="NCBI Taxonomy" id="2081970"/>
    <lineage>
        <taxon>Bacteria</taxon>
        <taxon>Bacillati</taxon>
        <taxon>Bacillota</taxon>
        <taxon>Bacilli</taxon>
        <taxon>Bacillales</taxon>
        <taxon>Paenibacillaceae</taxon>
        <taxon>Paenibacillus</taxon>
    </lineage>
</organism>
<protein>
    <submittedName>
        <fullName evidence="9">Uncharacterized protein</fullName>
    </submittedName>
</protein>
<feature type="transmembrane region" description="Helical" evidence="8">
    <location>
        <begin position="333"/>
        <end position="352"/>
    </location>
</feature>
<comment type="similarity">
    <text evidence="2">Belongs to the amino acid-polyamine-organocation (APC) superfamily. Spore germination protein (SGP) (TC 2.A.3.9) family.</text>
</comment>
<evidence type="ECO:0000256" key="8">
    <source>
        <dbReference type="SAM" id="Phobius"/>
    </source>
</evidence>
<keyword evidence="5 8" id="KW-0812">Transmembrane</keyword>
<dbReference type="PANTHER" id="PTHR34975:SF2">
    <property type="entry name" value="SPORE GERMINATION PROTEIN A2"/>
    <property type="match status" value="1"/>
</dbReference>
<accession>A0A328TZC4</accession>
<feature type="transmembrane region" description="Helical" evidence="8">
    <location>
        <begin position="106"/>
        <end position="131"/>
    </location>
</feature>
<evidence type="ECO:0000256" key="5">
    <source>
        <dbReference type="ARBA" id="ARBA00022692"/>
    </source>
</evidence>